<dbReference type="Gene3D" id="3.10.50.40">
    <property type="match status" value="1"/>
</dbReference>
<dbReference type="InterPro" id="IPR046357">
    <property type="entry name" value="PPIase_dom_sf"/>
</dbReference>
<dbReference type="AlphaFoldDB" id="A0A8T0TF15"/>
<comment type="similarity">
    <text evidence="3">Belongs to the FKBP-type PPIase family.</text>
</comment>
<evidence type="ECO:0000256" key="9">
    <source>
        <dbReference type="ARBA" id="ARBA00023110"/>
    </source>
</evidence>
<keyword evidence="5" id="KW-0150">Chloroplast</keyword>
<dbReference type="Proteomes" id="UP000823388">
    <property type="component" value="Chromosome 4N"/>
</dbReference>
<keyword evidence="15" id="KW-1185">Reference proteome</keyword>
<evidence type="ECO:0000313" key="14">
    <source>
        <dbReference type="EMBL" id="KAG2607773.1"/>
    </source>
</evidence>
<evidence type="ECO:0000256" key="10">
    <source>
        <dbReference type="ARBA" id="ARBA00023157"/>
    </source>
</evidence>
<comment type="subcellular location">
    <subcellularLocation>
        <location evidence="2">Plastid</location>
        <location evidence="2">Chloroplast thylakoid lumen</location>
    </subcellularLocation>
</comment>
<dbReference type="InterPro" id="IPR001179">
    <property type="entry name" value="PPIase_FKBP_dom"/>
</dbReference>
<dbReference type="InterPro" id="IPR044183">
    <property type="entry name" value="PNSL4/FKBP13-like"/>
</dbReference>
<evidence type="ECO:0000259" key="13">
    <source>
        <dbReference type="PROSITE" id="PS50059"/>
    </source>
</evidence>
<feature type="compositionally biased region" description="Low complexity" evidence="12">
    <location>
        <begin position="1"/>
        <end position="22"/>
    </location>
</feature>
<dbReference type="FunFam" id="3.10.50.40:FF:000032">
    <property type="entry name" value="Peptidylprolyl isomerase"/>
    <property type="match status" value="1"/>
</dbReference>
<dbReference type="EMBL" id="CM029044">
    <property type="protein sequence ID" value="KAG2607773.1"/>
    <property type="molecule type" value="Genomic_DNA"/>
</dbReference>
<dbReference type="EC" id="5.2.1.8" evidence="4 11"/>
<evidence type="ECO:0000256" key="5">
    <source>
        <dbReference type="ARBA" id="ARBA00022528"/>
    </source>
</evidence>
<dbReference type="OrthoDB" id="1902587at2759"/>
<keyword evidence="7" id="KW-0809">Transit peptide</keyword>
<evidence type="ECO:0000256" key="3">
    <source>
        <dbReference type="ARBA" id="ARBA00006577"/>
    </source>
</evidence>
<dbReference type="SUPFAM" id="SSF54534">
    <property type="entry name" value="FKBP-like"/>
    <property type="match status" value="1"/>
</dbReference>
<proteinExistence type="inferred from homology"/>
<evidence type="ECO:0000256" key="8">
    <source>
        <dbReference type="ARBA" id="ARBA00023078"/>
    </source>
</evidence>
<comment type="caution">
    <text evidence="14">The sequence shown here is derived from an EMBL/GenBank/DDBJ whole genome shotgun (WGS) entry which is preliminary data.</text>
</comment>
<evidence type="ECO:0000256" key="2">
    <source>
        <dbReference type="ARBA" id="ARBA00004456"/>
    </source>
</evidence>
<dbReference type="PANTHER" id="PTHR47833:SF2">
    <property type="entry name" value="PEPTIDYLPROLYL ISOMERASE"/>
    <property type="match status" value="1"/>
</dbReference>
<evidence type="ECO:0000256" key="1">
    <source>
        <dbReference type="ARBA" id="ARBA00000971"/>
    </source>
</evidence>
<evidence type="ECO:0000256" key="6">
    <source>
        <dbReference type="ARBA" id="ARBA00022640"/>
    </source>
</evidence>
<keyword evidence="10" id="KW-1015">Disulfide bond</keyword>
<comment type="catalytic activity">
    <reaction evidence="1 11">
        <text>[protein]-peptidylproline (omega=180) = [protein]-peptidylproline (omega=0)</text>
        <dbReference type="Rhea" id="RHEA:16237"/>
        <dbReference type="Rhea" id="RHEA-COMP:10747"/>
        <dbReference type="Rhea" id="RHEA-COMP:10748"/>
        <dbReference type="ChEBI" id="CHEBI:83833"/>
        <dbReference type="ChEBI" id="CHEBI:83834"/>
        <dbReference type="EC" id="5.2.1.8"/>
    </reaction>
</comment>
<evidence type="ECO:0000256" key="12">
    <source>
        <dbReference type="SAM" id="MobiDB-lite"/>
    </source>
</evidence>
<dbReference type="Pfam" id="PF00254">
    <property type="entry name" value="FKBP_C"/>
    <property type="match status" value="1"/>
</dbReference>
<keyword evidence="11" id="KW-0413">Isomerase</keyword>
<organism evidence="14 15">
    <name type="scientific">Panicum virgatum</name>
    <name type="common">Blackwell switchgrass</name>
    <dbReference type="NCBI Taxonomy" id="38727"/>
    <lineage>
        <taxon>Eukaryota</taxon>
        <taxon>Viridiplantae</taxon>
        <taxon>Streptophyta</taxon>
        <taxon>Embryophyta</taxon>
        <taxon>Tracheophyta</taxon>
        <taxon>Spermatophyta</taxon>
        <taxon>Magnoliopsida</taxon>
        <taxon>Liliopsida</taxon>
        <taxon>Poales</taxon>
        <taxon>Poaceae</taxon>
        <taxon>PACMAD clade</taxon>
        <taxon>Panicoideae</taxon>
        <taxon>Panicodae</taxon>
        <taxon>Paniceae</taxon>
        <taxon>Panicinae</taxon>
        <taxon>Panicum</taxon>
        <taxon>Panicum sect. Hiantes</taxon>
    </lineage>
</organism>
<evidence type="ECO:0000256" key="7">
    <source>
        <dbReference type="ARBA" id="ARBA00022946"/>
    </source>
</evidence>
<feature type="region of interest" description="Disordered" evidence="12">
    <location>
        <begin position="1"/>
        <end position="41"/>
    </location>
</feature>
<gene>
    <name evidence="14" type="ORF">PVAP13_4NG272600</name>
</gene>
<keyword evidence="9 11" id="KW-0697">Rotamase</keyword>
<name>A0A8T0TF15_PANVG</name>
<evidence type="ECO:0000313" key="15">
    <source>
        <dbReference type="Proteomes" id="UP000823388"/>
    </source>
</evidence>
<accession>A0A8T0TF15</accession>
<keyword evidence="6" id="KW-0934">Plastid</keyword>
<dbReference type="GO" id="GO:0003755">
    <property type="term" value="F:peptidyl-prolyl cis-trans isomerase activity"/>
    <property type="evidence" value="ECO:0007669"/>
    <property type="project" value="UniProtKB-KW"/>
</dbReference>
<dbReference type="PROSITE" id="PS50059">
    <property type="entry name" value="FKBP_PPIASE"/>
    <property type="match status" value="1"/>
</dbReference>
<evidence type="ECO:0000256" key="11">
    <source>
        <dbReference type="PROSITE-ProRule" id="PRU00277"/>
    </source>
</evidence>
<feature type="domain" description="PPIase FKBP-type" evidence="13">
    <location>
        <begin position="107"/>
        <end position="209"/>
    </location>
</feature>
<dbReference type="PANTHER" id="PTHR47833">
    <property type="entry name" value="PHOTOSYNTHETIC NDH SUBUNIT OF LUMENAL LOCATION 4, CHLOROPLASTIC"/>
    <property type="match status" value="1"/>
</dbReference>
<dbReference type="GO" id="GO:0009543">
    <property type="term" value="C:chloroplast thylakoid lumen"/>
    <property type="evidence" value="ECO:0007669"/>
    <property type="project" value="UniProtKB-SubCell"/>
</dbReference>
<keyword evidence="8" id="KW-0793">Thylakoid</keyword>
<reference evidence="14" key="1">
    <citation type="submission" date="2020-05" db="EMBL/GenBank/DDBJ databases">
        <title>WGS assembly of Panicum virgatum.</title>
        <authorList>
            <person name="Lovell J.T."/>
            <person name="Jenkins J."/>
            <person name="Shu S."/>
            <person name="Juenger T.E."/>
            <person name="Schmutz J."/>
        </authorList>
    </citation>
    <scope>NUCLEOTIDE SEQUENCE</scope>
    <source>
        <strain evidence="14">AP13</strain>
    </source>
</reference>
<evidence type="ECO:0000256" key="4">
    <source>
        <dbReference type="ARBA" id="ARBA00013194"/>
    </source>
</evidence>
<protein>
    <recommendedName>
        <fullName evidence="4 11">peptidylprolyl isomerase</fullName>
        <ecNumber evidence="4 11">5.2.1.8</ecNumber>
    </recommendedName>
</protein>
<sequence length="211" mass="21680">MGAPSTSTSPLSHLLLSLPKPGAARHPRASPAAPCPDDARSSGAGLVLRRREAAAAVVSAAVLSRFLLPLPAVAEAADGGECPLEVAPSGLAFCDRVVGTGAAAQQGQLIRAHYTGMLEDGTVFDSSYKRGRPLIFRVGVGEVIKGWDQGIVGGEGIPPMLAGGKRMLKLPPALAYGEKGAGCRGWEPTSCVIPPNSTLLFDVEYVGRAVS</sequence>